<dbReference type="GO" id="GO:0005985">
    <property type="term" value="P:sucrose metabolic process"/>
    <property type="evidence" value="ECO:0007669"/>
    <property type="project" value="InterPro"/>
</dbReference>
<dbReference type="AlphaFoldDB" id="A0AAW1SC25"/>
<dbReference type="Pfam" id="PF00862">
    <property type="entry name" value="GT-B_Sucrose_synth"/>
    <property type="match status" value="1"/>
</dbReference>
<feature type="domain" description="Sucrose synthase first GT-B" evidence="8">
    <location>
        <begin position="315"/>
        <end position="602"/>
    </location>
</feature>
<evidence type="ECO:0000313" key="12">
    <source>
        <dbReference type="Proteomes" id="UP001445335"/>
    </source>
</evidence>
<dbReference type="InterPro" id="IPR000368">
    <property type="entry name" value="Sucrose_synth_GT-B1"/>
</dbReference>
<dbReference type="Gene3D" id="3.10.450.330">
    <property type="match status" value="1"/>
</dbReference>
<dbReference type="PANTHER" id="PTHR45839:SF7">
    <property type="entry name" value="SUCROSE SYNTHASE 1"/>
    <property type="match status" value="1"/>
</dbReference>
<dbReference type="Pfam" id="PF00534">
    <property type="entry name" value="Glycos_transf_1"/>
    <property type="match status" value="1"/>
</dbReference>
<dbReference type="Pfam" id="PF24862">
    <property type="entry name" value="SUS_EPBD"/>
    <property type="match status" value="1"/>
</dbReference>
<dbReference type="Proteomes" id="UP001445335">
    <property type="component" value="Unassembled WGS sequence"/>
</dbReference>
<dbReference type="InterPro" id="IPR012820">
    <property type="entry name" value="Sucrose_synthase_pln/cyn"/>
</dbReference>
<dbReference type="NCBIfam" id="TIGR02470">
    <property type="entry name" value="sucr_synth"/>
    <property type="match status" value="1"/>
</dbReference>
<accession>A0AAW1SC25</accession>
<sequence length="872" mass="97577">MSAFSNGPGPGCESIKCSSNSCNMHRQASGITESPRARSKALVFAESYSASAQDVHHAIVEYREEILEALHRCQEEGGKSGGILLPHRLVDELQRAATKANKPMIMGGDFARLAQSCQEVVVSEPCMGLALRPIIGMWKYIRICINTLTIEELSVSDYLSFKEGLTEAGKQLDARERLWTLEVDLEPFNSSFPHMSRPSSIGDGVRFLNRHLSSRLFTTPHATFNPVCDFLRTLQTNGDPLMVGKRITDVNAMQKALTKAEQLLLRCDAQAPFATVAAKLQEIGLERGWGNTVGAALDTMHLLGELLQAPDAELLQEFLGRLPIIFNVAILSPHGFFGQKDVLGKPDTGGQVVYILDMVRALEREMLKRIHAQGLNMEPQIIVITRLIPEALGTSCNQRIERIEGTEHAKILRVPFRSKAGILRKWISRFEVYPYLEQFTMDVARELRKELGGRPDFIIGNYSDGNLVASLLSSYLNTTMCTIAHALEKTKYPDADVHWKKLDSQYHFSCQFTADLIAMNASDFIITSTFQEIAGDADTVGQYESHTAFTMPGLYRVVKGVDVFDPKFNIVSPGADPEVYFPFYEADRRLTKLHPGIVDLLFGSDEAPRAKGVLKDKKKPILFSMARLDRVKNLTGLAELYAKSDRLRAVCNLVIVGGIVDPSQTKDVEEKEQCERMHALIKEYKLEGQLRWLVAQKDRVANGELYRYIADTRGAFVQPALYEAFGLTVIEAMTCGLPCFATNRGGPAEIIKNGLSGYHIDPYHPEEAGNIMADFFEAAGDGSAWDKISRAGLERIRSRYTWEIYAERLMTLSRVYSFWKYVKKLDRREARRYLEMFYILRLRPLIAQMKAAQDDVGLTEAAGVVQTDGDAK</sequence>
<evidence type="ECO:0000259" key="8">
    <source>
        <dbReference type="Pfam" id="PF00862"/>
    </source>
</evidence>
<evidence type="ECO:0000256" key="6">
    <source>
        <dbReference type="RuleBase" id="RU280817"/>
    </source>
</evidence>
<evidence type="ECO:0000313" key="11">
    <source>
        <dbReference type="EMBL" id="KAK9843685.1"/>
    </source>
</evidence>
<evidence type="ECO:0000256" key="3">
    <source>
        <dbReference type="ARBA" id="ARBA00022676"/>
    </source>
</evidence>
<evidence type="ECO:0000256" key="2">
    <source>
        <dbReference type="ARBA" id="ARBA00012540"/>
    </source>
</evidence>
<keyword evidence="3 6" id="KW-0328">Glycosyltransferase</keyword>
<comment type="function">
    <text evidence="6">Sucrose-cleaving enzyme that provides UDP-glucose and fructose for various metabolic pathways.</text>
</comment>
<dbReference type="Pfam" id="PF24861">
    <property type="entry name" value="SUS_N"/>
    <property type="match status" value="1"/>
</dbReference>
<name>A0AAW1SC25_9CHLO</name>
<protein>
    <recommendedName>
        <fullName evidence="2 6">Sucrose synthase</fullName>
        <ecNumber evidence="2 6">2.4.1.13</ecNumber>
    </recommendedName>
</protein>
<evidence type="ECO:0000256" key="5">
    <source>
        <dbReference type="ARBA" id="ARBA00049030"/>
    </source>
</evidence>
<feature type="domain" description="Glycosyl transferase family 1" evidence="7">
    <location>
        <begin position="613"/>
        <end position="777"/>
    </location>
</feature>
<gene>
    <name evidence="11" type="ORF">WJX81_002259</name>
</gene>
<dbReference type="EC" id="2.4.1.13" evidence="2 6"/>
<dbReference type="Gene3D" id="3.40.50.2000">
    <property type="entry name" value="Glycogen Phosphorylase B"/>
    <property type="match status" value="2"/>
</dbReference>
<proteinExistence type="inferred from homology"/>
<evidence type="ECO:0000256" key="1">
    <source>
        <dbReference type="ARBA" id="ARBA00005894"/>
    </source>
</evidence>
<dbReference type="Gene3D" id="1.20.120.1230">
    <property type="match status" value="1"/>
</dbReference>
<keyword evidence="4 6" id="KW-0808">Transferase</keyword>
<evidence type="ECO:0000259" key="7">
    <source>
        <dbReference type="Pfam" id="PF00534"/>
    </source>
</evidence>
<keyword evidence="12" id="KW-1185">Reference proteome</keyword>
<dbReference type="InterPro" id="IPR056736">
    <property type="entry name" value="SUS_EPBD"/>
</dbReference>
<evidence type="ECO:0000259" key="10">
    <source>
        <dbReference type="Pfam" id="PF24862"/>
    </source>
</evidence>
<dbReference type="InterPro" id="IPR001296">
    <property type="entry name" value="Glyco_trans_1"/>
</dbReference>
<evidence type="ECO:0000259" key="9">
    <source>
        <dbReference type="Pfam" id="PF24861"/>
    </source>
</evidence>
<feature type="domain" description="Sucrose synthase N-terminal" evidence="9">
    <location>
        <begin position="52"/>
        <end position="163"/>
    </location>
</feature>
<evidence type="ECO:0000256" key="4">
    <source>
        <dbReference type="ARBA" id="ARBA00022679"/>
    </source>
</evidence>
<feature type="domain" description="Sucrose synthase EPBD" evidence="10">
    <location>
        <begin position="204"/>
        <end position="291"/>
    </location>
</feature>
<comment type="similarity">
    <text evidence="1 6">Belongs to the glycosyltransferase 1 family. Plant sucrose synthase subfamily.</text>
</comment>
<dbReference type="InterPro" id="IPR056735">
    <property type="entry name" value="SUS_N"/>
</dbReference>
<dbReference type="SUPFAM" id="SSF53756">
    <property type="entry name" value="UDP-Glycosyltransferase/glycogen phosphorylase"/>
    <property type="match status" value="1"/>
</dbReference>
<reference evidence="11 12" key="1">
    <citation type="journal article" date="2024" name="Nat. Commun.">
        <title>Phylogenomics reveals the evolutionary origins of lichenization in chlorophyte algae.</title>
        <authorList>
            <person name="Puginier C."/>
            <person name="Libourel C."/>
            <person name="Otte J."/>
            <person name="Skaloud P."/>
            <person name="Haon M."/>
            <person name="Grisel S."/>
            <person name="Petersen M."/>
            <person name="Berrin J.G."/>
            <person name="Delaux P.M."/>
            <person name="Dal Grande F."/>
            <person name="Keller J."/>
        </authorList>
    </citation>
    <scope>NUCLEOTIDE SEQUENCE [LARGE SCALE GENOMIC DNA]</scope>
    <source>
        <strain evidence="11 12">SAG 245.80</strain>
    </source>
</reference>
<comment type="catalytic activity">
    <reaction evidence="5 6">
        <text>an NDP-alpha-D-glucose + D-fructose = a ribonucleoside 5'-diphosphate + sucrose + H(+)</text>
        <dbReference type="Rhea" id="RHEA:16241"/>
        <dbReference type="ChEBI" id="CHEBI:15378"/>
        <dbReference type="ChEBI" id="CHEBI:17992"/>
        <dbReference type="ChEBI" id="CHEBI:37721"/>
        <dbReference type="ChEBI" id="CHEBI:57930"/>
        <dbReference type="ChEBI" id="CHEBI:76533"/>
        <dbReference type="EC" id="2.4.1.13"/>
    </reaction>
</comment>
<dbReference type="EMBL" id="JALJOU010000005">
    <property type="protein sequence ID" value="KAK9843685.1"/>
    <property type="molecule type" value="Genomic_DNA"/>
</dbReference>
<dbReference type="GO" id="GO:0016157">
    <property type="term" value="F:sucrose synthase activity"/>
    <property type="evidence" value="ECO:0007669"/>
    <property type="project" value="UniProtKB-UniRule"/>
</dbReference>
<comment type="caution">
    <text evidence="11">The sequence shown here is derived from an EMBL/GenBank/DDBJ whole genome shotgun (WGS) entry which is preliminary data.</text>
</comment>
<dbReference type="PANTHER" id="PTHR45839">
    <property type="match status" value="1"/>
</dbReference>
<organism evidence="11 12">
    <name type="scientific">Elliptochloris bilobata</name>
    <dbReference type="NCBI Taxonomy" id="381761"/>
    <lineage>
        <taxon>Eukaryota</taxon>
        <taxon>Viridiplantae</taxon>
        <taxon>Chlorophyta</taxon>
        <taxon>core chlorophytes</taxon>
        <taxon>Trebouxiophyceae</taxon>
        <taxon>Trebouxiophyceae incertae sedis</taxon>
        <taxon>Elliptochloris clade</taxon>
        <taxon>Elliptochloris</taxon>
    </lineage>
</organism>